<reference evidence="1 2" key="1">
    <citation type="submission" date="2024-07" db="EMBL/GenBank/DDBJ databases">
        <title>Chromosome-level genome assembly of the water stick insect Ranatra chinensis (Heteroptera: Nepidae).</title>
        <authorList>
            <person name="Liu X."/>
        </authorList>
    </citation>
    <scope>NUCLEOTIDE SEQUENCE [LARGE SCALE GENOMIC DNA]</scope>
    <source>
        <strain evidence="1">Cailab_2021Rc</strain>
        <tissue evidence="1">Muscle</tissue>
    </source>
</reference>
<accession>A0ABD0XU16</accession>
<proteinExistence type="predicted"/>
<keyword evidence="2" id="KW-1185">Reference proteome</keyword>
<evidence type="ECO:0000313" key="2">
    <source>
        <dbReference type="Proteomes" id="UP001558652"/>
    </source>
</evidence>
<protein>
    <submittedName>
        <fullName evidence="1">Uncharacterized protein</fullName>
    </submittedName>
</protein>
<organism evidence="1 2">
    <name type="scientific">Ranatra chinensis</name>
    <dbReference type="NCBI Taxonomy" id="642074"/>
    <lineage>
        <taxon>Eukaryota</taxon>
        <taxon>Metazoa</taxon>
        <taxon>Ecdysozoa</taxon>
        <taxon>Arthropoda</taxon>
        <taxon>Hexapoda</taxon>
        <taxon>Insecta</taxon>
        <taxon>Pterygota</taxon>
        <taxon>Neoptera</taxon>
        <taxon>Paraneoptera</taxon>
        <taxon>Hemiptera</taxon>
        <taxon>Heteroptera</taxon>
        <taxon>Panheteroptera</taxon>
        <taxon>Nepomorpha</taxon>
        <taxon>Nepidae</taxon>
        <taxon>Ranatrinae</taxon>
        <taxon>Ranatra</taxon>
    </lineage>
</organism>
<name>A0ABD0XU16_9HEMI</name>
<dbReference type="EMBL" id="JBFDAA010000021">
    <property type="protein sequence ID" value="KAL1114797.1"/>
    <property type="molecule type" value="Genomic_DNA"/>
</dbReference>
<evidence type="ECO:0000313" key="1">
    <source>
        <dbReference type="EMBL" id="KAL1114797.1"/>
    </source>
</evidence>
<sequence>MLQVPDNEAPNGLQDACHSLVNVLAKDAVTARGRDWNAIKSDGWAQSVSEEEINMNTFESIYGYSPFFVTSVLDHPNTVALILRAKGTTINAETRYMLLVLWTACGLFLGSDSSYCCPGSPNHILKSKTCPDNTNITLDCNGQSMYILDPDRDYFRIENGHLLLPGKDDEQPKKVPSIE</sequence>
<comment type="caution">
    <text evidence="1">The sequence shown here is derived from an EMBL/GenBank/DDBJ whole genome shotgun (WGS) entry which is preliminary data.</text>
</comment>
<gene>
    <name evidence="1" type="ORF">AAG570_007621</name>
</gene>
<dbReference type="AlphaFoldDB" id="A0ABD0XU16"/>
<dbReference type="Proteomes" id="UP001558652">
    <property type="component" value="Unassembled WGS sequence"/>
</dbReference>